<dbReference type="EMBL" id="CP046600">
    <property type="protein sequence ID" value="QUR66677.1"/>
    <property type="molecule type" value="Genomic_DNA"/>
</dbReference>
<evidence type="ECO:0000313" key="2">
    <source>
        <dbReference type="EMBL" id="QUR66677.1"/>
    </source>
</evidence>
<reference evidence="2" key="1">
    <citation type="submission" date="2019-12" db="EMBL/GenBank/DDBJ databases">
        <title>Mycobacterium spongiae sp. nov.</title>
        <authorList>
            <person name="Stinear T."/>
        </authorList>
    </citation>
    <scope>NUCLEOTIDE SEQUENCE</scope>
    <source>
        <strain evidence="2">FSD4b-SM</strain>
    </source>
</reference>
<accession>A0A975JVX4</accession>
<evidence type="ECO:0000256" key="1">
    <source>
        <dbReference type="SAM" id="MobiDB-lite"/>
    </source>
</evidence>
<proteinExistence type="predicted"/>
<dbReference type="KEGG" id="mspg:F6B93_05815"/>
<feature type="region of interest" description="Disordered" evidence="1">
    <location>
        <begin position="1"/>
        <end position="32"/>
    </location>
</feature>
<protein>
    <recommendedName>
        <fullName evidence="4">DUF5709 domain-containing protein</fullName>
    </recommendedName>
</protein>
<keyword evidence="3" id="KW-1185">Reference proteome</keyword>
<dbReference type="Proteomes" id="UP000682202">
    <property type="component" value="Chromosome"/>
</dbReference>
<dbReference type="RefSeq" id="WP_211698245.1">
    <property type="nucleotide sequence ID" value="NZ_CP046600.1"/>
</dbReference>
<sequence length="67" mass="7212">MSDRAGIGPDSEIPEADAVEQHRGANFDDEAGLDTTYLSGDARNLDANEADLIDQAMVVPVSDDYRD</sequence>
<evidence type="ECO:0008006" key="4">
    <source>
        <dbReference type="Google" id="ProtNLM"/>
    </source>
</evidence>
<gene>
    <name evidence="2" type="ORF">F6B93_05815</name>
</gene>
<organism evidence="2 3">
    <name type="scientific">Mycobacterium spongiae</name>
    <dbReference type="NCBI Taxonomy" id="886343"/>
    <lineage>
        <taxon>Bacteria</taxon>
        <taxon>Bacillati</taxon>
        <taxon>Actinomycetota</taxon>
        <taxon>Actinomycetes</taxon>
        <taxon>Mycobacteriales</taxon>
        <taxon>Mycobacteriaceae</taxon>
        <taxon>Mycobacterium</taxon>
    </lineage>
</organism>
<evidence type="ECO:0000313" key="3">
    <source>
        <dbReference type="Proteomes" id="UP000682202"/>
    </source>
</evidence>
<name>A0A975JVX4_9MYCO</name>
<dbReference type="AlphaFoldDB" id="A0A975JVX4"/>